<dbReference type="Proteomes" id="UP001066276">
    <property type="component" value="Chromosome 2_1"/>
</dbReference>
<protein>
    <submittedName>
        <fullName evidence="1">Uncharacterized protein</fullName>
    </submittedName>
</protein>
<organism evidence="1 2">
    <name type="scientific">Pleurodeles waltl</name>
    <name type="common">Iberian ribbed newt</name>
    <dbReference type="NCBI Taxonomy" id="8319"/>
    <lineage>
        <taxon>Eukaryota</taxon>
        <taxon>Metazoa</taxon>
        <taxon>Chordata</taxon>
        <taxon>Craniata</taxon>
        <taxon>Vertebrata</taxon>
        <taxon>Euteleostomi</taxon>
        <taxon>Amphibia</taxon>
        <taxon>Batrachia</taxon>
        <taxon>Caudata</taxon>
        <taxon>Salamandroidea</taxon>
        <taxon>Salamandridae</taxon>
        <taxon>Pleurodelinae</taxon>
        <taxon>Pleurodeles</taxon>
    </lineage>
</organism>
<evidence type="ECO:0000313" key="2">
    <source>
        <dbReference type="Proteomes" id="UP001066276"/>
    </source>
</evidence>
<keyword evidence="2" id="KW-1185">Reference proteome</keyword>
<comment type="caution">
    <text evidence="1">The sequence shown here is derived from an EMBL/GenBank/DDBJ whole genome shotgun (WGS) entry which is preliminary data.</text>
</comment>
<sequence length="68" mass="7707">MDLHWARRSNWKSWEAAGQLELSPGEGVSRTRVEIQKDGMMALTHQDETIESMETADEEEAEVVDTST</sequence>
<accession>A0AAV7VI18</accession>
<dbReference type="EMBL" id="JANPWB010000003">
    <property type="protein sequence ID" value="KAJ1199943.1"/>
    <property type="molecule type" value="Genomic_DNA"/>
</dbReference>
<gene>
    <name evidence="1" type="ORF">NDU88_003774</name>
</gene>
<proteinExistence type="predicted"/>
<evidence type="ECO:0000313" key="1">
    <source>
        <dbReference type="EMBL" id="KAJ1199943.1"/>
    </source>
</evidence>
<reference evidence="1" key="1">
    <citation type="journal article" date="2022" name="bioRxiv">
        <title>Sequencing and chromosome-scale assembly of the giantPleurodeles waltlgenome.</title>
        <authorList>
            <person name="Brown T."/>
            <person name="Elewa A."/>
            <person name="Iarovenko S."/>
            <person name="Subramanian E."/>
            <person name="Araus A.J."/>
            <person name="Petzold A."/>
            <person name="Susuki M."/>
            <person name="Suzuki K.-i.T."/>
            <person name="Hayashi T."/>
            <person name="Toyoda A."/>
            <person name="Oliveira C."/>
            <person name="Osipova E."/>
            <person name="Leigh N.D."/>
            <person name="Simon A."/>
            <person name="Yun M.H."/>
        </authorList>
    </citation>
    <scope>NUCLEOTIDE SEQUENCE</scope>
    <source>
        <strain evidence="1">20211129_DDA</strain>
        <tissue evidence="1">Liver</tissue>
    </source>
</reference>
<name>A0AAV7VI18_PLEWA</name>
<dbReference type="AlphaFoldDB" id="A0AAV7VI18"/>